<dbReference type="OrthoDB" id="9797178at2"/>
<dbReference type="PANTHER" id="PTHR43877:SF1">
    <property type="entry name" value="ACETYLTRANSFERASE"/>
    <property type="match status" value="1"/>
</dbReference>
<proteinExistence type="predicted"/>
<dbReference type="AlphaFoldDB" id="A0A518DI19"/>
<keyword evidence="2" id="KW-0012">Acyltransferase</keyword>
<dbReference type="InterPro" id="IPR000182">
    <property type="entry name" value="GNAT_dom"/>
</dbReference>
<evidence type="ECO:0000256" key="2">
    <source>
        <dbReference type="ARBA" id="ARBA00023315"/>
    </source>
</evidence>
<dbReference type="SUPFAM" id="SSF55729">
    <property type="entry name" value="Acyl-CoA N-acyltransferases (Nat)"/>
    <property type="match status" value="1"/>
</dbReference>
<dbReference type="Pfam" id="PF00583">
    <property type="entry name" value="Acetyltransf_1"/>
    <property type="match status" value="1"/>
</dbReference>
<dbReference type="Gene3D" id="3.40.630.30">
    <property type="match status" value="1"/>
</dbReference>
<evidence type="ECO:0000313" key="5">
    <source>
        <dbReference type="Proteomes" id="UP000317429"/>
    </source>
</evidence>
<dbReference type="EMBL" id="CP036291">
    <property type="protein sequence ID" value="QDU91131.1"/>
    <property type="molecule type" value="Genomic_DNA"/>
</dbReference>
<feature type="domain" description="N-acetyltransferase" evidence="3">
    <location>
        <begin position="2"/>
        <end position="146"/>
    </location>
</feature>
<dbReference type="GO" id="GO:0016747">
    <property type="term" value="F:acyltransferase activity, transferring groups other than amino-acyl groups"/>
    <property type="evidence" value="ECO:0007669"/>
    <property type="project" value="InterPro"/>
</dbReference>
<dbReference type="KEGG" id="pnd:Pla175_45500"/>
<organism evidence="4 5">
    <name type="scientific">Pirellulimonas nuda</name>
    <dbReference type="NCBI Taxonomy" id="2528009"/>
    <lineage>
        <taxon>Bacteria</taxon>
        <taxon>Pseudomonadati</taxon>
        <taxon>Planctomycetota</taxon>
        <taxon>Planctomycetia</taxon>
        <taxon>Pirellulales</taxon>
        <taxon>Lacipirellulaceae</taxon>
        <taxon>Pirellulimonas</taxon>
    </lineage>
</organism>
<name>A0A518DI19_9BACT</name>
<evidence type="ECO:0000313" key="4">
    <source>
        <dbReference type="EMBL" id="QDU91131.1"/>
    </source>
</evidence>
<dbReference type="InterPro" id="IPR050832">
    <property type="entry name" value="Bact_Acetyltransf"/>
</dbReference>
<gene>
    <name evidence="4" type="ORF">Pla175_45500</name>
</gene>
<reference evidence="4 5" key="1">
    <citation type="submission" date="2019-02" db="EMBL/GenBank/DDBJ databases">
        <title>Deep-cultivation of Planctomycetes and their phenomic and genomic characterization uncovers novel biology.</title>
        <authorList>
            <person name="Wiegand S."/>
            <person name="Jogler M."/>
            <person name="Boedeker C."/>
            <person name="Pinto D."/>
            <person name="Vollmers J."/>
            <person name="Rivas-Marin E."/>
            <person name="Kohn T."/>
            <person name="Peeters S.H."/>
            <person name="Heuer A."/>
            <person name="Rast P."/>
            <person name="Oberbeckmann S."/>
            <person name="Bunk B."/>
            <person name="Jeske O."/>
            <person name="Meyerdierks A."/>
            <person name="Storesund J.E."/>
            <person name="Kallscheuer N."/>
            <person name="Luecker S."/>
            <person name="Lage O.M."/>
            <person name="Pohl T."/>
            <person name="Merkel B.J."/>
            <person name="Hornburger P."/>
            <person name="Mueller R.-W."/>
            <person name="Bruemmer F."/>
            <person name="Labrenz M."/>
            <person name="Spormann A.M."/>
            <person name="Op den Camp H."/>
            <person name="Overmann J."/>
            <person name="Amann R."/>
            <person name="Jetten M.S.M."/>
            <person name="Mascher T."/>
            <person name="Medema M.H."/>
            <person name="Devos D.P."/>
            <person name="Kaster A.-K."/>
            <person name="Ovreas L."/>
            <person name="Rohde M."/>
            <person name="Galperin M.Y."/>
            <person name="Jogler C."/>
        </authorList>
    </citation>
    <scope>NUCLEOTIDE SEQUENCE [LARGE SCALE GENOMIC DNA]</scope>
    <source>
        <strain evidence="4 5">Pla175</strain>
    </source>
</reference>
<evidence type="ECO:0000256" key="1">
    <source>
        <dbReference type="ARBA" id="ARBA00022679"/>
    </source>
</evidence>
<dbReference type="RefSeq" id="WP_145290954.1">
    <property type="nucleotide sequence ID" value="NZ_CP036291.1"/>
</dbReference>
<protein>
    <recommendedName>
        <fullName evidence="3">N-acetyltransferase domain-containing protein</fullName>
    </recommendedName>
</protein>
<keyword evidence="5" id="KW-1185">Reference proteome</keyword>
<dbReference type="Proteomes" id="UP000317429">
    <property type="component" value="Chromosome"/>
</dbReference>
<dbReference type="CDD" id="cd04301">
    <property type="entry name" value="NAT_SF"/>
    <property type="match status" value="1"/>
</dbReference>
<sequence>MPLIRPELTTDTAAIHALIAASFPTPGEAELVDRLREAGRLRVSLAAEEGGQIVGHIAISPVTTPSQATGAGLGPLAVAESHRRRGIGAALMGAGLDACRAAGLGWAVVLGDPAYYARFGFRPAGEFGLHDEHGWGRAFQALELLPGGLPTEGGLVRYAPEFDSLS</sequence>
<evidence type="ECO:0000259" key="3">
    <source>
        <dbReference type="PROSITE" id="PS51186"/>
    </source>
</evidence>
<dbReference type="PROSITE" id="PS51186">
    <property type="entry name" value="GNAT"/>
    <property type="match status" value="1"/>
</dbReference>
<accession>A0A518DI19</accession>
<dbReference type="PANTHER" id="PTHR43877">
    <property type="entry name" value="AMINOALKYLPHOSPHONATE N-ACETYLTRANSFERASE-RELATED-RELATED"/>
    <property type="match status" value="1"/>
</dbReference>
<keyword evidence="1" id="KW-0808">Transferase</keyword>
<dbReference type="InterPro" id="IPR016181">
    <property type="entry name" value="Acyl_CoA_acyltransferase"/>
</dbReference>